<keyword evidence="3" id="KW-0804">Transcription</keyword>
<keyword evidence="6" id="KW-1185">Reference proteome</keyword>
<evidence type="ECO:0000313" key="5">
    <source>
        <dbReference type="EMBL" id="MFD0961293.1"/>
    </source>
</evidence>
<dbReference type="PROSITE" id="PS01124">
    <property type="entry name" value="HTH_ARAC_FAMILY_2"/>
    <property type="match status" value="1"/>
</dbReference>
<dbReference type="Pfam" id="PF02311">
    <property type="entry name" value="AraC_binding"/>
    <property type="match status" value="1"/>
</dbReference>
<dbReference type="RefSeq" id="WP_377566697.1">
    <property type="nucleotide sequence ID" value="NZ_JBHTJZ010000033.1"/>
</dbReference>
<protein>
    <submittedName>
        <fullName evidence="5">Helix-turn-helix domain-containing protein</fullName>
    </submittedName>
</protein>
<name>A0ABW3HUU1_9BACL</name>
<proteinExistence type="predicted"/>
<dbReference type="Gene3D" id="2.60.120.10">
    <property type="entry name" value="Jelly Rolls"/>
    <property type="match status" value="1"/>
</dbReference>
<keyword evidence="2" id="KW-0238">DNA-binding</keyword>
<dbReference type="SMART" id="SM00342">
    <property type="entry name" value="HTH_ARAC"/>
    <property type="match status" value="1"/>
</dbReference>
<dbReference type="SUPFAM" id="SSF46689">
    <property type="entry name" value="Homeodomain-like"/>
    <property type="match status" value="2"/>
</dbReference>
<dbReference type="PANTHER" id="PTHR43280">
    <property type="entry name" value="ARAC-FAMILY TRANSCRIPTIONAL REGULATOR"/>
    <property type="match status" value="1"/>
</dbReference>
<gene>
    <name evidence="5" type="ORF">ACFQ2I_18240</name>
</gene>
<dbReference type="SUPFAM" id="SSF51215">
    <property type="entry name" value="Regulatory protein AraC"/>
    <property type="match status" value="1"/>
</dbReference>
<keyword evidence="1" id="KW-0805">Transcription regulation</keyword>
<feature type="domain" description="HTH araC/xylS-type" evidence="4">
    <location>
        <begin position="210"/>
        <end position="309"/>
    </location>
</feature>
<dbReference type="Gene3D" id="1.10.10.60">
    <property type="entry name" value="Homeodomain-like"/>
    <property type="match status" value="1"/>
</dbReference>
<dbReference type="InterPro" id="IPR018060">
    <property type="entry name" value="HTH_AraC"/>
</dbReference>
<dbReference type="Pfam" id="PF12833">
    <property type="entry name" value="HTH_18"/>
    <property type="match status" value="1"/>
</dbReference>
<dbReference type="InterPro" id="IPR014710">
    <property type="entry name" value="RmlC-like_jellyroll"/>
</dbReference>
<dbReference type="InterPro" id="IPR009057">
    <property type="entry name" value="Homeodomain-like_sf"/>
</dbReference>
<accession>A0ABW3HUU1</accession>
<reference evidence="6" key="1">
    <citation type="journal article" date="2019" name="Int. J. Syst. Evol. Microbiol.">
        <title>The Global Catalogue of Microorganisms (GCM) 10K type strain sequencing project: providing services to taxonomists for standard genome sequencing and annotation.</title>
        <authorList>
            <consortium name="The Broad Institute Genomics Platform"/>
            <consortium name="The Broad Institute Genome Sequencing Center for Infectious Disease"/>
            <person name="Wu L."/>
            <person name="Ma J."/>
        </authorList>
    </citation>
    <scope>NUCLEOTIDE SEQUENCE [LARGE SCALE GENOMIC DNA]</scope>
    <source>
        <strain evidence="6">CCUG 59129</strain>
    </source>
</reference>
<organism evidence="5 6">
    <name type="scientific">Paenibacillus chungangensis</name>
    <dbReference type="NCBI Taxonomy" id="696535"/>
    <lineage>
        <taxon>Bacteria</taxon>
        <taxon>Bacillati</taxon>
        <taxon>Bacillota</taxon>
        <taxon>Bacilli</taxon>
        <taxon>Bacillales</taxon>
        <taxon>Paenibacillaceae</taxon>
        <taxon>Paenibacillus</taxon>
    </lineage>
</organism>
<evidence type="ECO:0000256" key="1">
    <source>
        <dbReference type="ARBA" id="ARBA00023015"/>
    </source>
</evidence>
<dbReference type="PANTHER" id="PTHR43280:SF2">
    <property type="entry name" value="HTH-TYPE TRANSCRIPTIONAL REGULATOR EXSA"/>
    <property type="match status" value="1"/>
</dbReference>
<evidence type="ECO:0000256" key="2">
    <source>
        <dbReference type="ARBA" id="ARBA00023125"/>
    </source>
</evidence>
<dbReference type="EMBL" id="JBHTJZ010000033">
    <property type="protein sequence ID" value="MFD0961293.1"/>
    <property type="molecule type" value="Genomic_DNA"/>
</dbReference>
<evidence type="ECO:0000256" key="3">
    <source>
        <dbReference type="ARBA" id="ARBA00023163"/>
    </source>
</evidence>
<evidence type="ECO:0000259" key="4">
    <source>
        <dbReference type="PROSITE" id="PS01124"/>
    </source>
</evidence>
<sequence>MAPGYIYEKMSERSDALERLDLRLQWGPYEIHVLSFHLTSFPPGRVIAFHKHATFELHFIAKGKGKVILVDQEFDLSPGHLYVTGPGVMHYQEADENEAMDELCLHVDIVDRREQATDSATAGEHDWEFAEACHCVYKLRSIPLYPAEDSFKAMPCFLEAYEACMHHYSGSYTTIKGLVIQILLRAVRAYDTVHEQKELPTKDMKAYRHHLALEFMQANYAGTISLEDVAEKLRISPRHLQRLFKELHDGSTFSRVLEDIRLTAVRRELETDNDSIEEIAGRTGFATGNYLHAVFRKRFGMTPSDYRKQAHSGGR</sequence>
<dbReference type="CDD" id="cd02208">
    <property type="entry name" value="cupin_RmlC-like"/>
    <property type="match status" value="1"/>
</dbReference>
<dbReference type="InterPro" id="IPR003313">
    <property type="entry name" value="AraC-bd"/>
</dbReference>
<comment type="caution">
    <text evidence="5">The sequence shown here is derived from an EMBL/GenBank/DDBJ whole genome shotgun (WGS) entry which is preliminary data.</text>
</comment>
<evidence type="ECO:0000313" key="6">
    <source>
        <dbReference type="Proteomes" id="UP001596989"/>
    </source>
</evidence>
<dbReference type="InterPro" id="IPR037923">
    <property type="entry name" value="HTH-like"/>
</dbReference>
<dbReference type="Proteomes" id="UP001596989">
    <property type="component" value="Unassembled WGS sequence"/>
</dbReference>